<dbReference type="InterPro" id="IPR002656">
    <property type="entry name" value="Acyl_transf_3_dom"/>
</dbReference>
<organism evidence="3 4">
    <name type="scientific">Longispora fulva</name>
    <dbReference type="NCBI Taxonomy" id="619741"/>
    <lineage>
        <taxon>Bacteria</taxon>
        <taxon>Bacillati</taxon>
        <taxon>Actinomycetota</taxon>
        <taxon>Actinomycetes</taxon>
        <taxon>Micromonosporales</taxon>
        <taxon>Micromonosporaceae</taxon>
        <taxon>Longispora</taxon>
    </lineage>
</organism>
<feature type="transmembrane region" description="Helical" evidence="1">
    <location>
        <begin position="12"/>
        <end position="34"/>
    </location>
</feature>
<dbReference type="Proteomes" id="UP000622552">
    <property type="component" value="Unassembled WGS sequence"/>
</dbReference>
<evidence type="ECO:0000313" key="3">
    <source>
        <dbReference type="EMBL" id="MBG6138097.1"/>
    </source>
</evidence>
<feature type="transmembrane region" description="Helical" evidence="1">
    <location>
        <begin position="330"/>
        <end position="354"/>
    </location>
</feature>
<name>A0A8J7GJS7_9ACTN</name>
<gene>
    <name evidence="3" type="ORF">IW245_004291</name>
</gene>
<sequence>MATDTPVERNRYVDFLRGFSLIVVVVWHWAFTIIRWRVDGPHATSPLRFTTGLWIFTWLLQVMPLFFYIGGYVHLKSWLRARTRGEGLGGFVWKRVKQLAIPALALLVTWVALGWALEGAYGLKWIMQAVKLVVSPLWFLAVYLMLIVLLPVALWLHRRFGVLVLVWLGGLAMCMDILRFRYHFEWAGWANLVIVWGLAHQAGFFYRQVVDAPRRIDWSLLWIGLFGLVGMVFSGLYPGSMVGVPGDKWSNMAPPTFVIVALLLFQVGVVEVARPTMEVLLERRRWTWFTEVMSRFALPLFLFHTTGMAISRFIGWIFGQELDDRVPPDALWWAARPLAILGPLVCTLPVILVFGRRWVRRPAPTTEPAPAETL</sequence>
<feature type="transmembrane region" description="Helical" evidence="1">
    <location>
        <begin position="218"/>
        <end position="237"/>
    </location>
</feature>
<protein>
    <recommendedName>
        <fullName evidence="2">Acyltransferase 3 domain-containing protein</fullName>
    </recommendedName>
</protein>
<keyword evidence="1" id="KW-1133">Transmembrane helix</keyword>
<feature type="transmembrane region" description="Helical" evidence="1">
    <location>
        <begin position="96"/>
        <end position="117"/>
    </location>
</feature>
<feature type="transmembrane region" description="Helical" evidence="1">
    <location>
        <begin position="296"/>
        <end position="318"/>
    </location>
</feature>
<feature type="domain" description="Acyltransferase 3" evidence="2">
    <location>
        <begin position="10"/>
        <end position="348"/>
    </location>
</feature>
<evidence type="ECO:0000256" key="1">
    <source>
        <dbReference type="SAM" id="Phobius"/>
    </source>
</evidence>
<dbReference type="AlphaFoldDB" id="A0A8J7GJS7"/>
<feature type="transmembrane region" description="Helical" evidence="1">
    <location>
        <begin position="162"/>
        <end position="180"/>
    </location>
</feature>
<dbReference type="GO" id="GO:0016747">
    <property type="term" value="F:acyltransferase activity, transferring groups other than amino-acyl groups"/>
    <property type="evidence" value="ECO:0007669"/>
    <property type="project" value="InterPro"/>
</dbReference>
<dbReference type="EMBL" id="JADOUF010000001">
    <property type="protein sequence ID" value="MBG6138097.1"/>
    <property type="molecule type" value="Genomic_DNA"/>
</dbReference>
<keyword evidence="4" id="KW-1185">Reference proteome</keyword>
<evidence type="ECO:0000313" key="4">
    <source>
        <dbReference type="Proteomes" id="UP000622552"/>
    </source>
</evidence>
<comment type="caution">
    <text evidence="3">The sequence shown here is derived from an EMBL/GenBank/DDBJ whole genome shotgun (WGS) entry which is preliminary data.</text>
</comment>
<feature type="transmembrane region" description="Helical" evidence="1">
    <location>
        <begin position="186"/>
        <end position="206"/>
    </location>
</feature>
<dbReference type="RefSeq" id="WP_197004887.1">
    <property type="nucleotide sequence ID" value="NZ_BONS01000017.1"/>
</dbReference>
<feature type="transmembrane region" description="Helical" evidence="1">
    <location>
        <begin position="257"/>
        <end position="275"/>
    </location>
</feature>
<feature type="transmembrane region" description="Helical" evidence="1">
    <location>
        <begin position="54"/>
        <end position="75"/>
    </location>
</feature>
<reference evidence="3" key="1">
    <citation type="submission" date="2020-11" db="EMBL/GenBank/DDBJ databases">
        <title>Sequencing the genomes of 1000 actinobacteria strains.</title>
        <authorList>
            <person name="Klenk H.-P."/>
        </authorList>
    </citation>
    <scope>NUCLEOTIDE SEQUENCE</scope>
    <source>
        <strain evidence="3">DSM 45356</strain>
    </source>
</reference>
<keyword evidence="1" id="KW-0472">Membrane</keyword>
<evidence type="ECO:0000259" key="2">
    <source>
        <dbReference type="Pfam" id="PF01757"/>
    </source>
</evidence>
<feature type="transmembrane region" description="Helical" evidence="1">
    <location>
        <begin position="137"/>
        <end position="155"/>
    </location>
</feature>
<accession>A0A8J7GJS7</accession>
<dbReference type="Pfam" id="PF01757">
    <property type="entry name" value="Acyl_transf_3"/>
    <property type="match status" value="1"/>
</dbReference>
<proteinExistence type="predicted"/>
<keyword evidence="1" id="KW-0812">Transmembrane</keyword>